<dbReference type="Proteomes" id="UP001152797">
    <property type="component" value="Unassembled WGS sequence"/>
</dbReference>
<accession>A0A9P1GQX4</accession>
<dbReference type="OrthoDB" id="425873at2759"/>
<dbReference type="SUPFAM" id="SSF54637">
    <property type="entry name" value="Thioesterase/thiol ester dehydrase-isomerase"/>
    <property type="match status" value="2"/>
</dbReference>
<evidence type="ECO:0000313" key="2">
    <source>
        <dbReference type="EMBL" id="CAL4806719.1"/>
    </source>
</evidence>
<organism evidence="1">
    <name type="scientific">Cladocopium goreaui</name>
    <dbReference type="NCBI Taxonomy" id="2562237"/>
    <lineage>
        <taxon>Eukaryota</taxon>
        <taxon>Sar</taxon>
        <taxon>Alveolata</taxon>
        <taxon>Dinophyceae</taxon>
        <taxon>Suessiales</taxon>
        <taxon>Symbiodiniaceae</taxon>
        <taxon>Cladocopium</taxon>
    </lineage>
</organism>
<proteinExistence type="predicted"/>
<dbReference type="PANTHER" id="PTHR34487:SF1">
    <property type="entry name" value="ACYL-ACP THIOESTERASE"/>
    <property type="match status" value="1"/>
</dbReference>
<name>A0A9P1GQX4_9DINO</name>
<sequence>MELVANYVDYNSQQSLSAVLRWCDTAGTVPLRDVADVAKRQKLLEQWTRYAVMRSIKLEMHLRGKEWEGLFADSISGTAVTIHPSLTRVGRTSYTIQNKVTKSDSQQPLATVETVMVQLDASLSKAVPLTCSDELRNLCRDVPSLAERLPETFAKRPATEECYLWACEVRPSDCDLLGHMNNANYATLFDDARHAAGYGVDVKLAHIDYVLQAQAFEKLTIAVWRGMTELHLNLEMINAAGATVARAFMVTFDPLSRL</sequence>
<evidence type="ECO:0000313" key="1">
    <source>
        <dbReference type="EMBL" id="CAI4019407.1"/>
    </source>
</evidence>
<dbReference type="EMBL" id="CAMXCT010006748">
    <property type="protein sequence ID" value="CAI4019407.1"/>
    <property type="molecule type" value="Genomic_DNA"/>
</dbReference>
<dbReference type="InterPro" id="IPR029069">
    <property type="entry name" value="HotDog_dom_sf"/>
</dbReference>
<comment type="caution">
    <text evidence="1">The sequence shown here is derived from an EMBL/GenBank/DDBJ whole genome shotgun (WGS) entry which is preliminary data.</text>
</comment>
<dbReference type="Gene3D" id="3.10.129.10">
    <property type="entry name" value="Hotdog Thioesterase"/>
    <property type="match status" value="2"/>
</dbReference>
<dbReference type="PANTHER" id="PTHR34487">
    <property type="entry name" value="ACYL-ACP THIOESTERASE"/>
    <property type="match status" value="1"/>
</dbReference>
<evidence type="ECO:0000313" key="3">
    <source>
        <dbReference type="Proteomes" id="UP001152797"/>
    </source>
</evidence>
<keyword evidence="3" id="KW-1185">Reference proteome</keyword>
<dbReference type="EMBL" id="CAMXCT020006748">
    <property type="protein sequence ID" value="CAL1172782.1"/>
    <property type="molecule type" value="Genomic_DNA"/>
</dbReference>
<reference evidence="1" key="1">
    <citation type="submission" date="2022-10" db="EMBL/GenBank/DDBJ databases">
        <authorList>
            <person name="Chen Y."/>
            <person name="Dougan E. K."/>
            <person name="Chan C."/>
            <person name="Rhodes N."/>
            <person name="Thang M."/>
        </authorList>
    </citation>
    <scope>NUCLEOTIDE SEQUENCE</scope>
</reference>
<reference evidence="2 3" key="2">
    <citation type="submission" date="2024-05" db="EMBL/GenBank/DDBJ databases">
        <authorList>
            <person name="Chen Y."/>
            <person name="Shah S."/>
            <person name="Dougan E. K."/>
            <person name="Thang M."/>
            <person name="Chan C."/>
        </authorList>
    </citation>
    <scope>NUCLEOTIDE SEQUENCE [LARGE SCALE GENOMIC DNA]</scope>
</reference>
<gene>
    <name evidence="1" type="ORF">C1SCF055_LOCUS43909</name>
</gene>
<dbReference type="EMBL" id="CAMXCT030006748">
    <property type="protein sequence ID" value="CAL4806719.1"/>
    <property type="molecule type" value="Genomic_DNA"/>
</dbReference>
<dbReference type="CDD" id="cd00586">
    <property type="entry name" value="4HBT"/>
    <property type="match status" value="1"/>
</dbReference>
<protein>
    <submittedName>
        <fullName evidence="2">Acyl-ACP thioesterase</fullName>
    </submittedName>
</protein>
<dbReference type="Pfam" id="PF13279">
    <property type="entry name" value="4HBT_2"/>
    <property type="match status" value="1"/>
</dbReference>
<dbReference type="AlphaFoldDB" id="A0A9P1GQX4"/>